<dbReference type="AlphaFoldDB" id="A0A7H9B4Z8"/>
<evidence type="ECO:0000313" key="2">
    <source>
        <dbReference type="Proteomes" id="UP000509704"/>
    </source>
</evidence>
<sequence length="463" mass="51674">MNQEQAETVKDCCKIIVANYLKKNGFSHTLNAFLRESGQTSKVLMDSDNGSIFEALETLVGERIEFGQEVVAQEMQKLTVNDRLVAIDTRKHFVPSWNHLLKFSAVPLAVDKDALPGGLPLSVSWCDPDDSLIISTSIKEVCIYKEGRLYSDLSELGKKNGIIRQCGSIGHTGAYYLCCLDGTLLVVNEGTSDYKFKLHQRIISHISFVPQVEGSWVIVSCGLDNYLKLHKLDLATGDFEELWKVKLLSPCTSLQIARKANGCGSSDEIMIFLTRQDYTHVMCYTVARDRLLLTYKIALNNSQFNAFSFNVRDMVILGDKCIDGIPQLSSRSTLAVATSHIPYMRLLLVEIPTWESAATAETTEKTFYDKMLRNMATEVSQDSYSQPILRTLGNGNGGILVGGNQGLYAIDILRSDSWLITDIPEVFRSERIKCMETNKSGNKLAIFFSNRSSCIFKVAEMVT</sequence>
<proteinExistence type="predicted"/>
<evidence type="ECO:0000313" key="1">
    <source>
        <dbReference type="EMBL" id="QLG73617.1"/>
    </source>
</evidence>
<dbReference type="InterPro" id="IPR006594">
    <property type="entry name" value="LisH"/>
</dbReference>
<dbReference type="RefSeq" id="XP_037145343.1">
    <property type="nucleotide sequence ID" value="XM_037289448.1"/>
</dbReference>
<dbReference type="GeneID" id="59237376"/>
<gene>
    <name evidence="1" type="ORF">HG535_0F01280</name>
</gene>
<dbReference type="EMBL" id="CP058609">
    <property type="protein sequence ID" value="QLG73617.1"/>
    <property type="molecule type" value="Genomic_DNA"/>
</dbReference>
<keyword evidence="2" id="KW-1185">Reference proteome</keyword>
<organism evidence="1 2">
    <name type="scientific">Zygotorulaspora mrakii</name>
    <name type="common">Zygosaccharomyces mrakii</name>
    <dbReference type="NCBI Taxonomy" id="42260"/>
    <lineage>
        <taxon>Eukaryota</taxon>
        <taxon>Fungi</taxon>
        <taxon>Dikarya</taxon>
        <taxon>Ascomycota</taxon>
        <taxon>Saccharomycotina</taxon>
        <taxon>Saccharomycetes</taxon>
        <taxon>Saccharomycetales</taxon>
        <taxon>Saccharomycetaceae</taxon>
        <taxon>Zygotorulaspora</taxon>
    </lineage>
</organism>
<dbReference type="OrthoDB" id="1932312at2759"/>
<protein>
    <submittedName>
        <fullName evidence="1">Uncharacterized protein</fullName>
    </submittedName>
</protein>
<dbReference type="KEGG" id="zmk:HG535_0F01280"/>
<accession>A0A7H9B4Z8</accession>
<reference evidence="1 2" key="1">
    <citation type="submission" date="2020-07" db="EMBL/GenBank/DDBJ databases">
        <title>The yeast mating-type switching endonuclease HO is a domesticated member of an unorthodox homing genetic element family.</title>
        <authorList>
            <person name="Coughlan A.Y."/>
            <person name="Lombardi L."/>
            <person name="Braun-Galleani S."/>
            <person name="Martos A.R."/>
            <person name="Galeote V."/>
            <person name="Bigey F."/>
            <person name="Dequin S."/>
            <person name="Byrne K.P."/>
            <person name="Wolfe K.H."/>
        </authorList>
    </citation>
    <scope>NUCLEOTIDE SEQUENCE [LARGE SCALE GENOMIC DNA]</scope>
    <source>
        <strain evidence="1 2">NRRL Y-6702</strain>
    </source>
</reference>
<dbReference type="Proteomes" id="UP000509704">
    <property type="component" value="Chromosome 6"/>
</dbReference>
<name>A0A7H9B4Z8_ZYGMR</name>
<dbReference type="SUPFAM" id="SSF69322">
    <property type="entry name" value="Tricorn protease domain 2"/>
    <property type="match status" value="1"/>
</dbReference>
<dbReference type="PROSITE" id="PS50896">
    <property type="entry name" value="LISH"/>
    <property type="match status" value="1"/>
</dbReference>